<dbReference type="AlphaFoldDB" id="A0A0G2GJM8"/>
<comment type="subcellular location">
    <subcellularLocation>
        <location evidence="1">Membrane</location>
        <topology evidence="1">Multi-pass membrane protein</topology>
    </subcellularLocation>
</comment>
<protein>
    <submittedName>
        <fullName evidence="7">Putative rta1 domain</fullName>
    </submittedName>
</protein>
<accession>A0A0G2GJM8</accession>
<dbReference type="Pfam" id="PF04479">
    <property type="entry name" value="RTA1"/>
    <property type="match status" value="1"/>
</dbReference>
<feature type="compositionally biased region" description="Polar residues" evidence="5">
    <location>
        <begin position="136"/>
        <end position="145"/>
    </location>
</feature>
<evidence type="ECO:0000256" key="3">
    <source>
        <dbReference type="ARBA" id="ARBA00022989"/>
    </source>
</evidence>
<keyword evidence="4 6" id="KW-0472">Membrane</keyword>
<dbReference type="PANTHER" id="PTHR31465:SF8">
    <property type="entry name" value="DOMAIN PROTEIN, PUTATIVE (AFU_ORTHOLOGUE AFUA_6G14140)-RELATED"/>
    <property type="match status" value="1"/>
</dbReference>
<proteinExistence type="predicted"/>
<comment type="caution">
    <text evidence="7">The sequence shown here is derived from an EMBL/GenBank/DDBJ whole genome shotgun (WGS) entry which is preliminary data.</text>
</comment>
<keyword evidence="2 6" id="KW-0812">Transmembrane</keyword>
<feature type="region of interest" description="Disordered" evidence="5">
    <location>
        <begin position="116"/>
        <end position="145"/>
    </location>
</feature>
<dbReference type="EMBL" id="LCWF01000065">
    <property type="protein sequence ID" value="KKY23708.1"/>
    <property type="molecule type" value="Genomic_DNA"/>
</dbReference>
<dbReference type="InterPro" id="IPR007568">
    <property type="entry name" value="RTA1"/>
</dbReference>
<feature type="transmembrane region" description="Helical" evidence="6">
    <location>
        <begin position="45"/>
        <end position="70"/>
    </location>
</feature>
<evidence type="ECO:0000256" key="1">
    <source>
        <dbReference type="ARBA" id="ARBA00004141"/>
    </source>
</evidence>
<dbReference type="GO" id="GO:0000324">
    <property type="term" value="C:fungal-type vacuole"/>
    <property type="evidence" value="ECO:0007669"/>
    <property type="project" value="TreeGrafter"/>
</dbReference>
<feature type="transmembrane region" description="Helical" evidence="6">
    <location>
        <begin position="157"/>
        <end position="177"/>
    </location>
</feature>
<organism evidence="7 8">
    <name type="scientific">Phaeomoniella chlamydospora</name>
    <name type="common">Phaeoacremonium chlamydosporum</name>
    <dbReference type="NCBI Taxonomy" id="158046"/>
    <lineage>
        <taxon>Eukaryota</taxon>
        <taxon>Fungi</taxon>
        <taxon>Dikarya</taxon>
        <taxon>Ascomycota</taxon>
        <taxon>Pezizomycotina</taxon>
        <taxon>Eurotiomycetes</taxon>
        <taxon>Chaetothyriomycetidae</taxon>
        <taxon>Phaeomoniellales</taxon>
        <taxon>Phaeomoniellaceae</taxon>
        <taxon>Phaeomoniella</taxon>
    </lineage>
</organism>
<evidence type="ECO:0000256" key="6">
    <source>
        <dbReference type="SAM" id="Phobius"/>
    </source>
</evidence>
<reference evidence="7 8" key="1">
    <citation type="submission" date="2015-05" db="EMBL/GenBank/DDBJ databases">
        <title>Distinctive expansion of gene families associated with plant cell wall degradation and secondary metabolism in the genomes of grapevine trunk pathogens.</title>
        <authorList>
            <person name="Lawrence D.P."/>
            <person name="Travadon R."/>
            <person name="Rolshausen P.E."/>
            <person name="Baumgartner K."/>
        </authorList>
    </citation>
    <scope>NUCLEOTIDE SEQUENCE [LARGE SCALE GENOMIC DNA]</scope>
    <source>
        <strain evidence="7">UCRPC4</strain>
    </source>
</reference>
<gene>
    <name evidence="7" type="ORF">UCRPC4_g02806</name>
</gene>
<evidence type="ECO:0000256" key="2">
    <source>
        <dbReference type="ARBA" id="ARBA00022692"/>
    </source>
</evidence>
<evidence type="ECO:0000313" key="8">
    <source>
        <dbReference type="Proteomes" id="UP000053317"/>
    </source>
</evidence>
<dbReference type="Proteomes" id="UP000053317">
    <property type="component" value="Unassembled WGS sequence"/>
</dbReference>
<keyword evidence="3 6" id="KW-1133">Transmembrane helix</keyword>
<keyword evidence="8" id="KW-1185">Reference proteome</keyword>
<name>A0A0G2GJM8_PHACM</name>
<evidence type="ECO:0000256" key="5">
    <source>
        <dbReference type="SAM" id="MobiDB-lite"/>
    </source>
</evidence>
<feature type="transmembrane region" description="Helical" evidence="6">
    <location>
        <begin position="82"/>
        <end position="106"/>
    </location>
</feature>
<dbReference type="GO" id="GO:0005886">
    <property type="term" value="C:plasma membrane"/>
    <property type="evidence" value="ECO:0007669"/>
    <property type="project" value="TreeGrafter"/>
</dbReference>
<evidence type="ECO:0000313" key="7">
    <source>
        <dbReference type="EMBL" id="KKY23708.1"/>
    </source>
</evidence>
<reference evidence="7 8" key="2">
    <citation type="submission" date="2015-05" db="EMBL/GenBank/DDBJ databases">
        <authorList>
            <person name="Morales-Cruz A."/>
            <person name="Amrine K.C."/>
            <person name="Cantu D."/>
        </authorList>
    </citation>
    <scope>NUCLEOTIDE SEQUENCE [LARGE SCALE GENOMIC DNA]</scope>
    <source>
        <strain evidence="7">UCRPC4</strain>
    </source>
</reference>
<feature type="transmembrane region" description="Helical" evidence="6">
    <location>
        <begin position="6"/>
        <end position="24"/>
    </location>
</feature>
<evidence type="ECO:0000256" key="4">
    <source>
        <dbReference type="ARBA" id="ARBA00023136"/>
    </source>
</evidence>
<feature type="transmembrane region" description="Helical" evidence="6">
    <location>
        <begin position="197"/>
        <end position="219"/>
    </location>
</feature>
<dbReference type="OrthoDB" id="4521223at2759"/>
<sequence length="228" mass="24912">MIAALIGIFGEAVGFLAACIYLTLKHVTRHCGSQYSRLKPRLYTWLFIGGDFGSIVVQALGGGVAAAGGHAHPKVADIGDKIIIAGIALQLVVMTFAAALISEFYWRLKTKRPIRSKQVEPSPGPTTESEEEKGTASPNATVPQGTNDFVSDKSFRIFCWGIGFAFLTIYIRCIYRIPEMSGGWGGPLMRKENDFYILDGMMCALATIAYTVVHPGIFFPPMRKGWMP</sequence>
<dbReference type="PANTHER" id="PTHR31465">
    <property type="entry name" value="PROTEIN RTA1-RELATED"/>
    <property type="match status" value="1"/>
</dbReference>